<feature type="non-terminal residue" evidence="3">
    <location>
        <position position="261"/>
    </location>
</feature>
<dbReference type="InterPro" id="IPR049052">
    <property type="entry name" value="nSTAND1"/>
</dbReference>
<feature type="compositionally biased region" description="Basic and acidic residues" evidence="1">
    <location>
        <begin position="246"/>
        <end position="261"/>
    </location>
</feature>
<dbReference type="SMART" id="SM00530">
    <property type="entry name" value="HTH_XRE"/>
    <property type="match status" value="1"/>
</dbReference>
<accession>A0ABU7X4E1</accession>
<reference evidence="3 4" key="1">
    <citation type="submission" date="2023-08" db="EMBL/GenBank/DDBJ databases">
        <authorList>
            <person name="Sharma P."/>
            <person name="Verma V."/>
            <person name="Mohan M.K."/>
            <person name="Dubey A.K."/>
        </authorList>
    </citation>
    <scope>NUCLEOTIDE SEQUENCE [LARGE SCALE GENOMIC DNA]</scope>
    <source>
        <strain evidence="3 4">ADP4</strain>
    </source>
</reference>
<proteinExistence type="predicted"/>
<evidence type="ECO:0000313" key="3">
    <source>
        <dbReference type="EMBL" id="MEF3118632.1"/>
    </source>
</evidence>
<dbReference type="SUPFAM" id="SSF47413">
    <property type="entry name" value="lambda repressor-like DNA-binding domains"/>
    <property type="match status" value="1"/>
</dbReference>
<evidence type="ECO:0000256" key="1">
    <source>
        <dbReference type="SAM" id="MobiDB-lite"/>
    </source>
</evidence>
<dbReference type="Gene3D" id="3.40.50.300">
    <property type="entry name" value="P-loop containing nucleotide triphosphate hydrolases"/>
    <property type="match status" value="1"/>
</dbReference>
<name>A0ABU7X4E1_9ACTN</name>
<dbReference type="InterPro" id="IPR001387">
    <property type="entry name" value="Cro/C1-type_HTH"/>
</dbReference>
<dbReference type="Gene3D" id="1.10.260.40">
    <property type="entry name" value="lambda repressor-like DNA-binding domains"/>
    <property type="match status" value="1"/>
</dbReference>
<organism evidence="3 4">
    <name type="scientific">Streptomyces chrestomyceticus</name>
    <dbReference type="NCBI Taxonomy" id="68185"/>
    <lineage>
        <taxon>Bacteria</taxon>
        <taxon>Bacillati</taxon>
        <taxon>Actinomycetota</taxon>
        <taxon>Actinomycetes</taxon>
        <taxon>Kitasatosporales</taxon>
        <taxon>Streptomycetaceae</taxon>
        <taxon>Streptomyces</taxon>
    </lineage>
</organism>
<feature type="compositionally biased region" description="Acidic residues" evidence="1">
    <location>
        <begin position="232"/>
        <end position="245"/>
    </location>
</feature>
<dbReference type="InterPro" id="IPR027417">
    <property type="entry name" value="P-loop_NTPase"/>
</dbReference>
<dbReference type="CDD" id="cd00093">
    <property type="entry name" value="HTH_XRE"/>
    <property type="match status" value="1"/>
</dbReference>
<dbReference type="Proteomes" id="UP001348265">
    <property type="component" value="Unassembled WGS sequence"/>
</dbReference>
<feature type="region of interest" description="Disordered" evidence="1">
    <location>
        <begin position="1"/>
        <end position="27"/>
    </location>
</feature>
<dbReference type="SUPFAM" id="SSF52540">
    <property type="entry name" value="P-loop containing nucleoside triphosphate hydrolases"/>
    <property type="match status" value="1"/>
</dbReference>
<dbReference type="Pfam" id="PF20703">
    <property type="entry name" value="nSTAND1"/>
    <property type="match status" value="1"/>
</dbReference>
<comment type="caution">
    <text evidence="3">The sequence shown here is derived from an EMBL/GenBank/DDBJ whole genome shotgun (WGS) entry which is preliminary data.</text>
</comment>
<dbReference type="RefSeq" id="WP_331789643.1">
    <property type="nucleotide sequence ID" value="NZ_JAVFKM010000030.1"/>
</dbReference>
<feature type="domain" description="HTH cro/C1-type" evidence="2">
    <location>
        <begin position="34"/>
        <end position="90"/>
    </location>
</feature>
<gene>
    <name evidence="3" type="ORF">RB636_36350</name>
</gene>
<dbReference type="Pfam" id="PF13560">
    <property type="entry name" value="HTH_31"/>
    <property type="match status" value="1"/>
</dbReference>
<evidence type="ECO:0000259" key="2">
    <source>
        <dbReference type="SMART" id="SM00530"/>
    </source>
</evidence>
<sequence length="261" mass="26567">MAGIAGGGQHKPRLGRPERPVDPQAGPVERLAWELRRLRQRAGTPSYRTLAKTAHYSASTLAEAAKGERLPTLDVVLAYAQACGGDRAEWEARWRAAAGAGGDEPVTARCPYPGLAAFEAANAAEYFGRATLTKELSGRVEQHALTVVFGASGSGKSSLLRAGLLPHLGAHWHPVLLTPGARPLTALAAAVARLVAEPGQPGGAPAAGTVPAVGEAAAAVGAAGEGTGEAAGEGEDGGDTDGDTDEQARTDERPTPDPEAP</sequence>
<dbReference type="InterPro" id="IPR010982">
    <property type="entry name" value="Lambda_DNA-bd_dom_sf"/>
</dbReference>
<feature type="region of interest" description="Disordered" evidence="1">
    <location>
        <begin position="217"/>
        <end position="261"/>
    </location>
</feature>
<dbReference type="EMBL" id="JAVFKM010000030">
    <property type="protein sequence ID" value="MEF3118632.1"/>
    <property type="molecule type" value="Genomic_DNA"/>
</dbReference>
<protein>
    <submittedName>
        <fullName evidence="3">Helix-turn-helix domain-containing protein</fullName>
    </submittedName>
</protein>
<keyword evidence="4" id="KW-1185">Reference proteome</keyword>
<evidence type="ECO:0000313" key="4">
    <source>
        <dbReference type="Proteomes" id="UP001348265"/>
    </source>
</evidence>